<gene>
    <name evidence="1" type="ORF">HER39_19530</name>
</gene>
<protein>
    <submittedName>
        <fullName evidence="1">Uncharacterized protein</fullName>
    </submittedName>
</protein>
<name>A0ABX1JTT8_9MICC</name>
<comment type="caution">
    <text evidence="1">The sequence shown here is derived from an EMBL/GenBank/DDBJ whole genome shotgun (WGS) entry which is preliminary data.</text>
</comment>
<dbReference type="Proteomes" id="UP000523795">
    <property type="component" value="Unassembled WGS sequence"/>
</dbReference>
<proteinExistence type="predicted"/>
<reference evidence="1 2" key="1">
    <citation type="submission" date="2020-04" db="EMBL/GenBank/DDBJ databases">
        <authorList>
            <person name="Liu S."/>
        </authorList>
    </citation>
    <scope>NUCLEOTIDE SEQUENCE [LARGE SCALE GENOMIC DNA]</scope>
    <source>
        <strain evidence="1 2">CGMCC 1.15091</strain>
    </source>
</reference>
<evidence type="ECO:0000313" key="1">
    <source>
        <dbReference type="EMBL" id="NKX52722.1"/>
    </source>
</evidence>
<evidence type="ECO:0000313" key="2">
    <source>
        <dbReference type="Proteomes" id="UP000523795"/>
    </source>
</evidence>
<accession>A0ABX1JTT8</accession>
<dbReference type="EMBL" id="JAAZSR010000693">
    <property type="protein sequence ID" value="NKX52722.1"/>
    <property type="molecule type" value="Genomic_DNA"/>
</dbReference>
<feature type="non-terminal residue" evidence="1">
    <location>
        <position position="54"/>
    </location>
</feature>
<keyword evidence="2" id="KW-1185">Reference proteome</keyword>
<organism evidence="1 2">
    <name type="scientific">Arthrobacter deserti</name>
    <dbReference type="NCBI Taxonomy" id="1742687"/>
    <lineage>
        <taxon>Bacteria</taxon>
        <taxon>Bacillati</taxon>
        <taxon>Actinomycetota</taxon>
        <taxon>Actinomycetes</taxon>
        <taxon>Micrococcales</taxon>
        <taxon>Micrococcaceae</taxon>
        <taxon>Arthrobacter</taxon>
    </lineage>
</organism>
<sequence>MTRQNRPANASEPEEAPLDLHAALRLVTEAETRARHELRGNDAWTYLIWGMAWL</sequence>